<dbReference type="PROSITE" id="PS51900">
    <property type="entry name" value="CB"/>
    <property type="match status" value="1"/>
</dbReference>
<dbReference type="Pfam" id="PF12835">
    <property type="entry name" value="Integrase_1"/>
    <property type="match status" value="1"/>
</dbReference>
<dbReference type="Proteomes" id="UP000092695">
    <property type="component" value="Chromosome"/>
</dbReference>
<evidence type="ECO:0000256" key="2">
    <source>
        <dbReference type="ARBA" id="ARBA00023125"/>
    </source>
</evidence>
<evidence type="ECO:0000256" key="3">
    <source>
        <dbReference type="PROSITE-ProRule" id="PRU01248"/>
    </source>
</evidence>
<dbReference type="RefSeq" id="WP_068618682.1">
    <property type="nucleotide sequence ID" value="NZ_CP016268.1"/>
</dbReference>
<proteinExistence type="predicted"/>
<keyword evidence="6" id="KW-1185">Reference proteome</keyword>
<dbReference type="SUPFAM" id="SSF56349">
    <property type="entry name" value="DNA breaking-rejoining enzymes"/>
    <property type="match status" value="1"/>
</dbReference>
<dbReference type="GO" id="GO:0003677">
    <property type="term" value="F:DNA binding"/>
    <property type="evidence" value="ECO:0007669"/>
    <property type="project" value="UniProtKB-UniRule"/>
</dbReference>
<dbReference type="Gene3D" id="1.10.150.130">
    <property type="match status" value="1"/>
</dbReference>
<evidence type="ECO:0000313" key="6">
    <source>
        <dbReference type="Proteomes" id="UP000092695"/>
    </source>
</evidence>
<name>A0A193LKD9_9GAMM</name>
<dbReference type="KEGG" id="woc:BA177_01010"/>
<keyword evidence="1" id="KW-0229">DNA integration</keyword>
<organism evidence="5 6">
    <name type="scientific">Woeseia oceani</name>
    <dbReference type="NCBI Taxonomy" id="1548547"/>
    <lineage>
        <taxon>Bacteria</taxon>
        <taxon>Pseudomonadati</taxon>
        <taxon>Pseudomonadota</taxon>
        <taxon>Gammaproteobacteria</taxon>
        <taxon>Woeseiales</taxon>
        <taxon>Woeseiaceae</taxon>
        <taxon>Woeseia</taxon>
    </lineage>
</organism>
<sequence length="315" mass="34066">MRKVGGGRNFGWGKQMQWAGKQALRAAFGGGHYGTVASHTARWRKFCQWAREQGVRDARDVSRSELAQFAEHLSQQTSSGMSNGYAKNQLSSVNVVLESLRGDRALWVRPSDYIGQRSSVRTDAPVGLDRAKLQPVVEELSAQGKQNVAAVALLCREFGLRRKEASLLDLRLARHQAEQLGRINVTAGTKGGRGRSVDRWVPATDAGRHAIQFAERAAGSKITLIPADVNLAQWLSAVSKHWRRSAGPLNGGSLRDLRAAYACDRYAHLTGAPAPVVAGQRIADAADDQAARVVLSQELGHGRPSVLVSYIGSSG</sequence>
<gene>
    <name evidence="5" type="ORF">BA177_01010</name>
</gene>
<evidence type="ECO:0000256" key="1">
    <source>
        <dbReference type="ARBA" id="ARBA00022908"/>
    </source>
</evidence>
<dbReference type="InterPro" id="IPR024456">
    <property type="entry name" value="Integrase_catalytic_putative"/>
</dbReference>
<dbReference type="STRING" id="1548547.BA177_01010"/>
<evidence type="ECO:0000259" key="4">
    <source>
        <dbReference type="PROSITE" id="PS51900"/>
    </source>
</evidence>
<dbReference type="GO" id="GO:0015074">
    <property type="term" value="P:DNA integration"/>
    <property type="evidence" value="ECO:0007669"/>
    <property type="project" value="UniProtKB-KW"/>
</dbReference>
<reference evidence="5 6" key="1">
    <citation type="submission" date="2016-06" db="EMBL/GenBank/DDBJ databases">
        <title>Complete genome sequence of a deep-branching marine Gamma Proteobacterium Woeseia oceani type strain XK5.</title>
        <authorList>
            <person name="Mu D."/>
            <person name="Du Z."/>
        </authorList>
    </citation>
    <scope>NUCLEOTIDE SEQUENCE [LARGE SCALE GENOMIC DNA]</scope>
    <source>
        <strain evidence="5 6">XK5</strain>
    </source>
</reference>
<dbReference type="EMBL" id="CP016268">
    <property type="protein sequence ID" value="ANO52893.1"/>
    <property type="molecule type" value="Genomic_DNA"/>
</dbReference>
<keyword evidence="2 3" id="KW-0238">DNA-binding</keyword>
<accession>A0A193LKD9</accession>
<dbReference type="InterPro" id="IPR010998">
    <property type="entry name" value="Integrase_recombinase_N"/>
</dbReference>
<dbReference type="InterPro" id="IPR044068">
    <property type="entry name" value="CB"/>
</dbReference>
<dbReference type="InterPro" id="IPR011010">
    <property type="entry name" value="DNA_brk_join_enz"/>
</dbReference>
<dbReference type="AlphaFoldDB" id="A0A193LKD9"/>
<feature type="domain" description="Core-binding (CB)" evidence="4">
    <location>
        <begin position="19"/>
        <end position="101"/>
    </location>
</feature>
<protein>
    <recommendedName>
        <fullName evidence="4">Core-binding (CB) domain-containing protein</fullName>
    </recommendedName>
</protein>
<evidence type="ECO:0000313" key="5">
    <source>
        <dbReference type="EMBL" id="ANO52893.1"/>
    </source>
</evidence>